<organism evidence="1 2">
    <name type="scientific">Sediminibacterium goheungense</name>
    <dbReference type="NCBI Taxonomy" id="1086393"/>
    <lineage>
        <taxon>Bacteria</taxon>
        <taxon>Pseudomonadati</taxon>
        <taxon>Bacteroidota</taxon>
        <taxon>Chitinophagia</taxon>
        <taxon>Chitinophagales</taxon>
        <taxon>Chitinophagaceae</taxon>
        <taxon>Sediminibacterium</taxon>
    </lineage>
</organism>
<dbReference type="RefSeq" id="WP_133472702.1">
    <property type="nucleotide sequence ID" value="NZ_SNWP01000010.1"/>
</dbReference>
<accession>A0A4R6IZ57</accession>
<proteinExistence type="predicted"/>
<protein>
    <submittedName>
        <fullName evidence="1">Uncharacterized protein</fullName>
    </submittedName>
</protein>
<name>A0A4R6IZ57_9BACT</name>
<gene>
    <name evidence="1" type="ORF">BC659_0200</name>
</gene>
<reference evidence="1 2" key="1">
    <citation type="submission" date="2019-03" db="EMBL/GenBank/DDBJ databases">
        <title>Genomic Encyclopedia of Archaeal and Bacterial Type Strains, Phase II (KMG-II): from individual species to whole genera.</title>
        <authorList>
            <person name="Goeker M."/>
        </authorList>
    </citation>
    <scope>NUCLEOTIDE SEQUENCE [LARGE SCALE GENOMIC DNA]</scope>
    <source>
        <strain evidence="1 2">DSM 28323</strain>
    </source>
</reference>
<sequence length="95" mass="10731">MTILFRKVISPKSVYKDHKLLESLGTFQKLSLIDFSEKHLPAQDLFFETTTLQPDTVLMVTVALSFKLFDGTVTNKAEYLPAAVIGMGTWMGFDR</sequence>
<evidence type="ECO:0000313" key="1">
    <source>
        <dbReference type="EMBL" id="TDO28140.1"/>
    </source>
</evidence>
<evidence type="ECO:0000313" key="2">
    <source>
        <dbReference type="Proteomes" id="UP000295741"/>
    </source>
</evidence>
<dbReference type="AlphaFoldDB" id="A0A4R6IZ57"/>
<dbReference type="Proteomes" id="UP000295741">
    <property type="component" value="Unassembled WGS sequence"/>
</dbReference>
<comment type="caution">
    <text evidence="1">The sequence shown here is derived from an EMBL/GenBank/DDBJ whole genome shotgun (WGS) entry which is preliminary data.</text>
</comment>
<keyword evidence="2" id="KW-1185">Reference proteome</keyword>
<dbReference type="EMBL" id="SNWP01000010">
    <property type="protein sequence ID" value="TDO28140.1"/>
    <property type="molecule type" value="Genomic_DNA"/>
</dbReference>